<dbReference type="EMBL" id="JBHUME010000009">
    <property type="protein sequence ID" value="MFD2613868.1"/>
    <property type="molecule type" value="Genomic_DNA"/>
</dbReference>
<comment type="caution">
    <text evidence="2">The sequence shown here is derived from an EMBL/GenBank/DDBJ whole genome shotgun (WGS) entry which is preliminary data.</text>
</comment>
<name>A0ABW5PF70_9BACL</name>
<dbReference type="InterPro" id="IPR025164">
    <property type="entry name" value="Toastrack_DUF4097"/>
</dbReference>
<dbReference type="Gene3D" id="2.160.20.120">
    <property type="match status" value="1"/>
</dbReference>
<evidence type="ECO:0000313" key="2">
    <source>
        <dbReference type="EMBL" id="MFD2613868.1"/>
    </source>
</evidence>
<feature type="domain" description="DUF4097" evidence="1">
    <location>
        <begin position="52"/>
        <end position="274"/>
    </location>
</feature>
<evidence type="ECO:0000259" key="1">
    <source>
        <dbReference type="Pfam" id="PF13349"/>
    </source>
</evidence>
<keyword evidence="3" id="KW-1185">Reference proteome</keyword>
<sequence length="278" mass="30223">MKTGVKMALLGLVIGLAGTALTINKGDMFTFRTEPVSLERIVEHSKAVKAVIVADSADMKIIPAEGDRVKVSIAGKVSLHQADRLLLTAEESGDTLTIRADWKDQFVVGVSMAELDMTVELPKRVYDSFKLRTDSGNAVITGVQADSMEVDSDSGKVTVEDSQAEKLLFDGDSSTMSFVNVLADLKGTTDSGDVVITGKQWDRTAEVKTDSGDVTVTLSEQPQSMRIQYTTDSGKQQLDFDGIMRDDSQEGNYQAHFGSGEKKFEVNTDSGDFTFRQQ</sequence>
<dbReference type="RefSeq" id="WP_377604108.1">
    <property type="nucleotide sequence ID" value="NZ_JBHUME010000009.1"/>
</dbReference>
<organism evidence="2 3">
    <name type="scientific">Paenibacillus gansuensis</name>
    <dbReference type="NCBI Taxonomy" id="306542"/>
    <lineage>
        <taxon>Bacteria</taxon>
        <taxon>Bacillati</taxon>
        <taxon>Bacillota</taxon>
        <taxon>Bacilli</taxon>
        <taxon>Bacillales</taxon>
        <taxon>Paenibacillaceae</taxon>
        <taxon>Paenibacillus</taxon>
    </lineage>
</organism>
<accession>A0ABW5PF70</accession>
<dbReference type="Proteomes" id="UP001597541">
    <property type="component" value="Unassembled WGS sequence"/>
</dbReference>
<protein>
    <submittedName>
        <fullName evidence="2">DUF4097 family beta strand repeat-containing protein</fullName>
    </submittedName>
</protein>
<dbReference type="Pfam" id="PF13349">
    <property type="entry name" value="DUF4097"/>
    <property type="match status" value="1"/>
</dbReference>
<evidence type="ECO:0000313" key="3">
    <source>
        <dbReference type="Proteomes" id="UP001597541"/>
    </source>
</evidence>
<gene>
    <name evidence="2" type="ORF">ACFSUF_15735</name>
</gene>
<proteinExistence type="predicted"/>
<reference evidence="3" key="1">
    <citation type="journal article" date="2019" name="Int. J. Syst. Evol. Microbiol.">
        <title>The Global Catalogue of Microorganisms (GCM) 10K type strain sequencing project: providing services to taxonomists for standard genome sequencing and annotation.</title>
        <authorList>
            <consortium name="The Broad Institute Genomics Platform"/>
            <consortium name="The Broad Institute Genome Sequencing Center for Infectious Disease"/>
            <person name="Wu L."/>
            <person name="Ma J."/>
        </authorList>
    </citation>
    <scope>NUCLEOTIDE SEQUENCE [LARGE SCALE GENOMIC DNA]</scope>
    <source>
        <strain evidence="3">KCTC 3950</strain>
    </source>
</reference>